<dbReference type="PANTHER" id="PTHR47396">
    <property type="entry name" value="TYPE I RESTRICTION ENZYME ECOKI R PROTEIN"/>
    <property type="match status" value="1"/>
</dbReference>
<dbReference type="InterPro" id="IPR050742">
    <property type="entry name" value="Helicase_Restrict-Modif_Enz"/>
</dbReference>
<gene>
    <name evidence="2" type="ORF">A3C04_02500</name>
</gene>
<proteinExistence type="predicted"/>
<evidence type="ECO:0000313" key="3">
    <source>
        <dbReference type="Proteomes" id="UP000178092"/>
    </source>
</evidence>
<dbReference type="GO" id="GO:0003677">
    <property type="term" value="F:DNA binding"/>
    <property type="evidence" value="ECO:0007669"/>
    <property type="project" value="InterPro"/>
</dbReference>
<feature type="domain" description="Helicase/UvrB N-terminal" evidence="1">
    <location>
        <begin position="3"/>
        <end position="269"/>
    </location>
</feature>
<evidence type="ECO:0000313" key="2">
    <source>
        <dbReference type="EMBL" id="OHA67132.1"/>
    </source>
</evidence>
<reference evidence="2 3" key="1">
    <citation type="journal article" date="2016" name="Nat. Commun.">
        <title>Thousands of microbial genomes shed light on interconnected biogeochemical processes in an aquifer system.</title>
        <authorList>
            <person name="Anantharaman K."/>
            <person name="Brown C.T."/>
            <person name="Hug L.A."/>
            <person name="Sharon I."/>
            <person name="Castelle C.J."/>
            <person name="Probst A.J."/>
            <person name="Thomas B.C."/>
            <person name="Singh A."/>
            <person name="Wilkins M.J."/>
            <person name="Karaoz U."/>
            <person name="Brodie E.L."/>
            <person name="Williams K.H."/>
            <person name="Hubbard S.S."/>
            <person name="Banfield J.F."/>
        </authorList>
    </citation>
    <scope>NUCLEOTIDE SEQUENCE [LARGE SCALE GENOMIC DNA]</scope>
</reference>
<dbReference type="InterPro" id="IPR027417">
    <property type="entry name" value="P-loop_NTPase"/>
</dbReference>
<protein>
    <recommendedName>
        <fullName evidence="1">Helicase/UvrB N-terminal domain-containing protein</fullName>
    </recommendedName>
</protein>
<dbReference type="AlphaFoldDB" id="A0A1G2R4F9"/>
<dbReference type="PANTHER" id="PTHR47396:SF1">
    <property type="entry name" value="ATP-DEPENDENT HELICASE IRC3-RELATED"/>
    <property type="match status" value="1"/>
</dbReference>
<dbReference type="Pfam" id="PF04851">
    <property type="entry name" value="ResIII"/>
    <property type="match status" value="1"/>
</dbReference>
<accession>A0A1G2R4F9</accession>
<dbReference type="InterPro" id="IPR006935">
    <property type="entry name" value="Helicase/UvrB_N"/>
</dbReference>
<dbReference type="Proteomes" id="UP000178092">
    <property type="component" value="Unassembled WGS sequence"/>
</dbReference>
<evidence type="ECO:0000259" key="1">
    <source>
        <dbReference type="Pfam" id="PF04851"/>
    </source>
</evidence>
<dbReference type="Gene3D" id="3.40.50.300">
    <property type="entry name" value="P-loop containing nucleotide triphosphate hydrolases"/>
    <property type="match status" value="2"/>
</dbReference>
<comment type="caution">
    <text evidence="2">The sequence shown here is derived from an EMBL/GenBank/DDBJ whole genome shotgun (WGS) entry which is preliminary data.</text>
</comment>
<dbReference type="GO" id="GO:0005524">
    <property type="term" value="F:ATP binding"/>
    <property type="evidence" value="ECO:0007669"/>
    <property type="project" value="InterPro"/>
</dbReference>
<dbReference type="SUPFAM" id="SSF52540">
    <property type="entry name" value="P-loop containing nucleoside triphosphate hydrolases"/>
    <property type="match status" value="2"/>
</dbReference>
<dbReference type="GO" id="GO:0005829">
    <property type="term" value="C:cytosol"/>
    <property type="evidence" value="ECO:0007669"/>
    <property type="project" value="TreeGrafter"/>
</dbReference>
<name>A0A1G2R4F9_9BACT</name>
<organism evidence="2 3">
    <name type="scientific">Candidatus Wildermuthbacteria bacterium RIFCSPHIGHO2_02_FULL_45_25</name>
    <dbReference type="NCBI Taxonomy" id="1802450"/>
    <lineage>
        <taxon>Bacteria</taxon>
        <taxon>Candidatus Wildermuthiibacteriota</taxon>
    </lineage>
</organism>
<sequence>MELKDFQKTSLERIKKYLELVRKEQDKGNARHASEDAWREVEKVFSLGQYHERRNGIDQDVPNFVLKIPTGGGKTFLAVKTLDVVNEVLRKKRTGLVLWVVPTTSIYRQTVRALKDRNHPYRQHLDIASGGRTLILEKYQGKIDRFTPLDVEENLVVYVLMLQSAARNMLLQKDLRIFADSGGFTEFFPPEDRLDQHEKLMEKYPNLETFNEAGGIWKRQIKTSLGNSLRLLSPVVILDESQKAYSANAQRTIFGFNPSVVIELSATPPEGSNVLVNITGRQVNDEEMIKLDLHVTRKGSLAWKDTLWASVKKREELEKEAVKNEQNTGMYIRPICLVRTERIGREQQGKGFIHSNDARNELINGGIPAEYIAIKTSEEDELKEIDDIGGLMSRDCPVRYIITKQALQEGWDCAFAYVLAVLDKTHSKTALTQLVGRILRQPYAKKTGVTLLNESYVFAFREEAGELLQGIRKAFEGEGLGDLRTHISVDEGLGGYKKDFEPKEYTVRKRFEKVAKQIILPFFSINDRGKWRKVSYEMDILRRIDWNAITLDVVYSMSLTGRAVRDDEYVAQLSDDVREVIKGKKVAQKESGGIVIDSIFMTQQLGDVVPNPWQAFRFAEMILSEMASRHKIELVSENFSFIIEEAKRIISLQRDALAENFFNELLGQGKIRFMVVSRDIGFKLPKKISVPANTEYLRRPDGSPMQMSLFEFVAKDSFTEGLEKPVAYFLDDQSRLFFWYRNEVKHDYGIQAWKKGKIYPDFIFTVTDEKNKDKVNKVYIVETKGDQLVGNLDTKYKESVFDVCNRYAKKMPIDALDFAMKEREIEYEVIYGSEWEKKLSELFAEKK</sequence>
<dbReference type="EMBL" id="MHTV01000016">
    <property type="protein sequence ID" value="OHA67132.1"/>
    <property type="molecule type" value="Genomic_DNA"/>
</dbReference>
<dbReference type="GO" id="GO:0016787">
    <property type="term" value="F:hydrolase activity"/>
    <property type="evidence" value="ECO:0007669"/>
    <property type="project" value="InterPro"/>
</dbReference>